<name>A0A562V324_9ACTN</name>
<proteinExistence type="predicted"/>
<dbReference type="OrthoDB" id="9760040at2"/>
<dbReference type="AlphaFoldDB" id="A0A562V324"/>
<reference evidence="1 2" key="1">
    <citation type="journal article" date="2013" name="Stand. Genomic Sci.">
        <title>Genomic Encyclopedia of Type Strains, Phase I: The one thousand microbial genomes (KMG-I) project.</title>
        <authorList>
            <person name="Kyrpides N.C."/>
            <person name="Woyke T."/>
            <person name="Eisen J.A."/>
            <person name="Garrity G."/>
            <person name="Lilburn T.G."/>
            <person name="Beck B.J."/>
            <person name="Whitman W.B."/>
            <person name="Hugenholtz P."/>
            <person name="Klenk H.P."/>
        </authorList>
    </citation>
    <scope>NUCLEOTIDE SEQUENCE [LARGE SCALE GENOMIC DNA]</scope>
    <source>
        <strain evidence="1 2">DSM 45044</strain>
    </source>
</reference>
<dbReference type="InterPro" id="IPR010281">
    <property type="entry name" value="DUF885"/>
</dbReference>
<gene>
    <name evidence="1" type="ORF">LX16_3014</name>
</gene>
<sequence>MAEQFISRAERIIDAILEHDPDTAQWAGDHRFDDRVPDYSADGVAAQVAMLREASHTLAEVDGDELATPDAVDLELLTNQVASRLFALTDLREHEWNPLTYNPGMRLNSLLLRPTDTAEVRLTALLAQLRALPDSLATARRTLRDMPEIHVQAAVGQFAGTAALVRSQVPVLAAEVPGMSSAASAATDQAVAALREFGEWLTTQPHDGEPRLGRAKWEAKLWHTLDTPLSARELLDRAWRRLDEVTTQIAEAGGELLGEPPSPEVAARALRTLAEQRPDDDTIVPLARRTMAEATEFVASHDLVTLLDDPLEIIEMPEFARGLAVAYCDPPGSLETAKVPTFYTISPTPADWDAARVESFYAEYNDHMLRNLTVHEAMPGHYLQLAHARRYRGYTRVRAVSFSGTFVEGWGVYAEELMASHGFGGLPVRMQQLKMQLRMVINALIDQLVHCEGMTEDEAMALMTERGFQSEGEAAGKWRRALLSSTQLSTYFVGHTEVAEIAAACPTGRPDRAWHDAMLAHGNPSPRHLRTLLGV</sequence>
<dbReference type="Proteomes" id="UP000321617">
    <property type="component" value="Unassembled WGS sequence"/>
</dbReference>
<dbReference type="PANTHER" id="PTHR33361">
    <property type="entry name" value="GLR0591 PROTEIN"/>
    <property type="match status" value="1"/>
</dbReference>
<comment type="caution">
    <text evidence="1">The sequence shown here is derived from an EMBL/GenBank/DDBJ whole genome shotgun (WGS) entry which is preliminary data.</text>
</comment>
<dbReference type="EMBL" id="VLLL01000006">
    <property type="protein sequence ID" value="TWJ12258.1"/>
    <property type="molecule type" value="Genomic_DNA"/>
</dbReference>
<dbReference type="RefSeq" id="WP_147139227.1">
    <property type="nucleotide sequence ID" value="NZ_BAABIJ010000002.1"/>
</dbReference>
<evidence type="ECO:0000313" key="2">
    <source>
        <dbReference type="Proteomes" id="UP000321617"/>
    </source>
</evidence>
<accession>A0A562V324</accession>
<dbReference type="Pfam" id="PF05960">
    <property type="entry name" value="DUF885"/>
    <property type="match status" value="1"/>
</dbReference>
<organism evidence="1 2">
    <name type="scientific">Stackebrandtia albiflava</name>
    <dbReference type="NCBI Taxonomy" id="406432"/>
    <lineage>
        <taxon>Bacteria</taxon>
        <taxon>Bacillati</taxon>
        <taxon>Actinomycetota</taxon>
        <taxon>Actinomycetes</taxon>
        <taxon>Glycomycetales</taxon>
        <taxon>Glycomycetaceae</taxon>
        <taxon>Stackebrandtia</taxon>
    </lineage>
</organism>
<evidence type="ECO:0000313" key="1">
    <source>
        <dbReference type="EMBL" id="TWJ12258.1"/>
    </source>
</evidence>
<protein>
    <submittedName>
        <fullName evidence="1">Uncharacterized protein (DUF885 family)</fullName>
    </submittedName>
</protein>
<dbReference type="PANTHER" id="PTHR33361:SF15">
    <property type="entry name" value="DUF885 FAMILY LIPOPROTEIN"/>
    <property type="match status" value="1"/>
</dbReference>
<keyword evidence="2" id="KW-1185">Reference proteome</keyword>